<keyword evidence="2" id="KW-1185">Reference proteome</keyword>
<reference evidence="2" key="1">
    <citation type="submission" date="2015-01" db="EMBL/GenBank/DDBJ databases">
        <authorList>
            <person name="Aksoy S."/>
            <person name="Warren W."/>
            <person name="Wilson R.K."/>
        </authorList>
    </citation>
    <scope>NUCLEOTIDE SEQUENCE [LARGE SCALE GENOMIC DNA]</scope>
    <source>
        <strain evidence="2">IAEA</strain>
    </source>
</reference>
<name>A0A1B0AKF3_9MUSC</name>
<proteinExistence type="predicted"/>
<sequence>MTMIVSKVNAANEFSYKTMKDGHVKILMKSIDSSGELRHHPNSWHRPVQTYSGKQVKCLKCGLDRITESFTKNDDTLPKCVNCPKRYKKTSIWLINNTQFKTILIQQMLIVRCISLATNIVKILKH</sequence>
<dbReference type="EnsemblMetazoa" id="GPPI000076-RA">
    <property type="protein sequence ID" value="GPPI000076-PA"/>
    <property type="gene ID" value="GPPI000076"/>
</dbReference>
<organism evidence="1 2">
    <name type="scientific">Glossina palpalis gambiensis</name>
    <dbReference type="NCBI Taxonomy" id="67801"/>
    <lineage>
        <taxon>Eukaryota</taxon>
        <taxon>Metazoa</taxon>
        <taxon>Ecdysozoa</taxon>
        <taxon>Arthropoda</taxon>
        <taxon>Hexapoda</taxon>
        <taxon>Insecta</taxon>
        <taxon>Pterygota</taxon>
        <taxon>Neoptera</taxon>
        <taxon>Endopterygota</taxon>
        <taxon>Diptera</taxon>
        <taxon>Brachycera</taxon>
        <taxon>Muscomorpha</taxon>
        <taxon>Hippoboscoidea</taxon>
        <taxon>Glossinidae</taxon>
        <taxon>Glossina</taxon>
    </lineage>
</organism>
<dbReference type="AlphaFoldDB" id="A0A1B0AKF3"/>
<evidence type="ECO:0000313" key="2">
    <source>
        <dbReference type="Proteomes" id="UP000092460"/>
    </source>
</evidence>
<dbReference type="EMBL" id="JXJN01025163">
    <property type="status" value="NOT_ANNOTATED_CDS"/>
    <property type="molecule type" value="Genomic_DNA"/>
</dbReference>
<accession>A0A1B0AKF3</accession>
<dbReference type="Proteomes" id="UP000092460">
    <property type="component" value="Unassembled WGS sequence"/>
</dbReference>
<protein>
    <submittedName>
        <fullName evidence="1">Uncharacterized protein</fullName>
    </submittedName>
</protein>
<evidence type="ECO:0000313" key="1">
    <source>
        <dbReference type="EnsemblMetazoa" id="GPPI000076-PA"/>
    </source>
</evidence>
<dbReference type="VEuPathDB" id="VectorBase:GPPI000076"/>
<reference evidence="1" key="2">
    <citation type="submission" date="2020-05" db="UniProtKB">
        <authorList>
            <consortium name="EnsemblMetazoa"/>
        </authorList>
    </citation>
    <scope>IDENTIFICATION</scope>
    <source>
        <strain evidence="1">IAEA</strain>
    </source>
</reference>